<evidence type="ECO:0000313" key="14">
    <source>
        <dbReference type="EMBL" id="OCT71394.1"/>
    </source>
</evidence>
<evidence type="ECO:0000256" key="9">
    <source>
        <dbReference type="ARBA" id="ARBA00023170"/>
    </source>
</evidence>
<feature type="transmembrane region" description="Helical" evidence="12">
    <location>
        <begin position="62"/>
        <end position="82"/>
    </location>
</feature>
<gene>
    <name evidence="14" type="ORF">XELAEV_18034374mg</name>
</gene>
<evidence type="ECO:0000256" key="10">
    <source>
        <dbReference type="ARBA" id="ARBA00023224"/>
    </source>
</evidence>
<evidence type="ECO:0000256" key="7">
    <source>
        <dbReference type="ARBA" id="ARBA00023040"/>
    </source>
</evidence>
<evidence type="ECO:0000256" key="5">
    <source>
        <dbReference type="ARBA" id="ARBA00022725"/>
    </source>
</evidence>
<dbReference type="AlphaFoldDB" id="A0A974CDT5"/>
<accession>A0A974CDT5</accession>
<evidence type="ECO:0000256" key="2">
    <source>
        <dbReference type="ARBA" id="ARBA00022475"/>
    </source>
</evidence>
<protein>
    <recommendedName>
        <fullName evidence="13">G-protein coupled receptors family 1 profile domain-containing protein</fullName>
    </recommendedName>
</protein>
<keyword evidence="8 12" id="KW-0472">Membrane</keyword>
<dbReference type="PRINTS" id="PR00237">
    <property type="entry name" value="GPCRRHODOPSN"/>
</dbReference>
<dbReference type="FunFam" id="1.20.1070.10:FF:000001">
    <property type="entry name" value="Olfactory receptor"/>
    <property type="match status" value="1"/>
</dbReference>
<dbReference type="EMBL" id="CM004478">
    <property type="protein sequence ID" value="OCT71394.1"/>
    <property type="molecule type" value="Genomic_DNA"/>
</dbReference>
<evidence type="ECO:0000256" key="4">
    <source>
        <dbReference type="ARBA" id="ARBA00022692"/>
    </source>
</evidence>
<feature type="transmembrane region" description="Helical" evidence="12">
    <location>
        <begin position="143"/>
        <end position="166"/>
    </location>
</feature>
<dbReference type="InterPro" id="IPR000276">
    <property type="entry name" value="GPCR_Rhodpsn"/>
</dbReference>
<keyword evidence="9 11" id="KW-0675">Receptor</keyword>
<feature type="transmembrane region" description="Helical" evidence="12">
    <location>
        <begin position="102"/>
        <end position="123"/>
    </location>
</feature>
<evidence type="ECO:0000256" key="11">
    <source>
        <dbReference type="RuleBase" id="RU000688"/>
    </source>
</evidence>
<evidence type="ECO:0000256" key="1">
    <source>
        <dbReference type="ARBA" id="ARBA00004651"/>
    </source>
</evidence>
<feature type="transmembrane region" description="Helical" evidence="12">
    <location>
        <begin position="276"/>
        <end position="295"/>
    </location>
</feature>
<dbReference type="PANTHER" id="PTHR26452">
    <property type="entry name" value="OLFACTORY RECEPTOR"/>
    <property type="match status" value="1"/>
</dbReference>
<keyword evidence="6 12" id="KW-1133">Transmembrane helix</keyword>
<proteinExistence type="inferred from homology"/>
<evidence type="ECO:0000256" key="3">
    <source>
        <dbReference type="ARBA" id="ARBA00022606"/>
    </source>
</evidence>
<feature type="transmembrane region" description="Helical" evidence="12">
    <location>
        <begin position="203"/>
        <end position="229"/>
    </location>
</feature>
<dbReference type="Gene3D" id="1.20.1070.10">
    <property type="entry name" value="Rhodopsin 7-helix transmembrane proteins"/>
    <property type="match status" value="1"/>
</dbReference>
<evidence type="ECO:0000313" key="15">
    <source>
        <dbReference type="Proteomes" id="UP000694892"/>
    </source>
</evidence>
<dbReference type="GO" id="GO:0004930">
    <property type="term" value="F:G protein-coupled receptor activity"/>
    <property type="evidence" value="ECO:0007669"/>
    <property type="project" value="UniProtKB-KW"/>
</dbReference>
<keyword evidence="5" id="KW-0552">Olfaction</keyword>
<comment type="similarity">
    <text evidence="11">Belongs to the G-protein coupled receptor 1 family.</text>
</comment>
<dbReference type="InterPro" id="IPR000725">
    <property type="entry name" value="Olfact_rcpt"/>
</dbReference>
<sequence length="448" mass="50623">MFKEPSGNNSTEIIFTVQCFTDIKELQIHIFSVFLIILLIILTGNITIIATITIWPLLHTPMYMFLVSLSFLDIFYTLTTLPKLLRMVATQDKTISFAGCMIQLYVFMALTCIEFILLAVMAYDRYVAICHPLHYGLLMSHKLCLKLIISVWIAGFLDTATHAFLISNLSFCLSRHIDHFFCDVTPVLKITCSDTSTFETLTYINGAIVAVPPFTVTALSYIFIICTILKIQSSKGRKKAFSTCASHLTCVVILYGTLSCSYMRPTKTYNPKQETFFALLYIVLVPMLNPVIYTLRNKEFKGVLSKIIKKEISSSASVSKRYFSSVDTGQKPGRPLALVGPAVDWLLQPSILSTLTPNTVPLRHWGKFTNLRKFTSDRFAAIATLRQAKIRSDNTNLLKCKVASRAPNDVEFPLALQYFSNQSKDVQFCLAQLRQRSSLRLICIRQEI</sequence>
<evidence type="ECO:0000256" key="6">
    <source>
        <dbReference type="ARBA" id="ARBA00022989"/>
    </source>
</evidence>
<keyword evidence="3" id="KW-0716">Sensory transduction</keyword>
<dbReference type="InterPro" id="IPR017452">
    <property type="entry name" value="GPCR_Rhodpsn_7TM"/>
</dbReference>
<name>A0A974CDT5_XENLA</name>
<dbReference type="Pfam" id="PF13853">
    <property type="entry name" value="7tm_4"/>
    <property type="match status" value="1"/>
</dbReference>
<dbReference type="GO" id="GO:0005886">
    <property type="term" value="C:plasma membrane"/>
    <property type="evidence" value="ECO:0007669"/>
    <property type="project" value="UniProtKB-SubCell"/>
</dbReference>
<feature type="transmembrane region" description="Helical" evidence="12">
    <location>
        <begin position="241"/>
        <end position="264"/>
    </location>
</feature>
<organism evidence="14 15">
    <name type="scientific">Xenopus laevis</name>
    <name type="common">African clawed frog</name>
    <dbReference type="NCBI Taxonomy" id="8355"/>
    <lineage>
        <taxon>Eukaryota</taxon>
        <taxon>Metazoa</taxon>
        <taxon>Chordata</taxon>
        <taxon>Craniata</taxon>
        <taxon>Vertebrata</taxon>
        <taxon>Euteleostomi</taxon>
        <taxon>Amphibia</taxon>
        <taxon>Batrachia</taxon>
        <taxon>Anura</taxon>
        <taxon>Pipoidea</taxon>
        <taxon>Pipidae</taxon>
        <taxon>Xenopodinae</taxon>
        <taxon>Xenopus</taxon>
        <taxon>Xenopus</taxon>
    </lineage>
</organism>
<feature type="domain" description="G-protein coupled receptors family 1 profile" evidence="13">
    <location>
        <begin position="44"/>
        <end position="293"/>
    </location>
</feature>
<dbReference type="Proteomes" id="UP000694892">
    <property type="component" value="Chromosome 7L"/>
</dbReference>
<dbReference type="PRINTS" id="PR00245">
    <property type="entry name" value="OLFACTORYR"/>
</dbReference>
<reference evidence="15" key="1">
    <citation type="journal article" date="2016" name="Nature">
        <title>Genome evolution in the allotetraploid frog Xenopus laevis.</title>
        <authorList>
            <person name="Session A.M."/>
            <person name="Uno Y."/>
            <person name="Kwon T."/>
            <person name="Chapman J.A."/>
            <person name="Toyoda A."/>
            <person name="Takahashi S."/>
            <person name="Fukui A."/>
            <person name="Hikosaka A."/>
            <person name="Suzuki A."/>
            <person name="Kondo M."/>
            <person name="van Heeringen S.J."/>
            <person name="Quigley I."/>
            <person name="Heinz S."/>
            <person name="Ogino H."/>
            <person name="Ochi H."/>
            <person name="Hellsten U."/>
            <person name="Lyons J.B."/>
            <person name="Simakov O."/>
            <person name="Putnam N."/>
            <person name="Stites J."/>
            <person name="Kuroki Y."/>
            <person name="Tanaka T."/>
            <person name="Michiue T."/>
            <person name="Watanabe M."/>
            <person name="Bogdanovic O."/>
            <person name="Lister R."/>
            <person name="Georgiou G."/>
            <person name="Paranjpe S.S."/>
            <person name="van Kruijsbergen I."/>
            <person name="Shu S."/>
            <person name="Carlson J."/>
            <person name="Kinoshita T."/>
            <person name="Ohta Y."/>
            <person name="Mawaribuchi S."/>
            <person name="Jenkins J."/>
            <person name="Grimwood J."/>
            <person name="Schmutz J."/>
            <person name="Mitros T."/>
            <person name="Mozaffari S.V."/>
            <person name="Suzuki Y."/>
            <person name="Haramoto Y."/>
            <person name="Yamamoto T.S."/>
            <person name="Takagi C."/>
            <person name="Heald R."/>
            <person name="Miller K."/>
            <person name="Haudenschild C."/>
            <person name="Kitzman J."/>
            <person name="Nakayama T."/>
            <person name="Izutsu Y."/>
            <person name="Robert J."/>
            <person name="Fortriede J."/>
            <person name="Burns K."/>
            <person name="Lotay V."/>
            <person name="Karimi K."/>
            <person name="Yasuoka Y."/>
            <person name="Dichmann D.S."/>
            <person name="Flajnik M.F."/>
            <person name="Houston D.W."/>
            <person name="Shendure J."/>
            <person name="DuPasquier L."/>
            <person name="Vize P.D."/>
            <person name="Zorn A.M."/>
            <person name="Ito M."/>
            <person name="Marcotte E.M."/>
            <person name="Wallingford J.B."/>
            <person name="Ito Y."/>
            <person name="Asashima M."/>
            <person name="Ueno N."/>
            <person name="Matsuda Y."/>
            <person name="Veenstra G.J."/>
            <person name="Fujiyama A."/>
            <person name="Harland R.M."/>
            <person name="Taira M."/>
            <person name="Rokhsar D.S."/>
        </authorList>
    </citation>
    <scope>NUCLEOTIDE SEQUENCE [LARGE SCALE GENOMIC DNA]</scope>
    <source>
        <strain evidence="15">J</strain>
    </source>
</reference>
<evidence type="ECO:0000256" key="12">
    <source>
        <dbReference type="SAM" id="Phobius"/>
    </source>
</evidence>
<dbReference type="CDD" id="cd13954">
    <property type="entry name" value="7tmA_OR"/>
    <property type="match status" value="1"/>
</dbReference>
<keyword evidence="7 11" id="KW-0297">G-protein coupled receptor</keyword>
<keyword evidence="2" id="KW-1003">Cell membrane</keyword>
<comment type="subcellular location">
    <subcellularLocation>
        <location evidence="1">Cell membrane</location>
        <topology evidence="1">Multi-pass membrane protein</topology>
    </subcellularLocation>
</comment>
<feature type="transmembrane region" description="Helical" evidence="12">
    <location>
        <begin position="30"/>
        <end position="55"/>
    </location>
</feature>
<dbReference type="SUPFAM" id="SSF81321">
    <property type="entry name" value="Family A G protein-coupled receptor-like"/>
    <property type="match status" value="1"/>
</dbReference>
<evidence type="ECO:0000259" key="13">
    <source>
        <dbReference type="PROSITE" id="PS50262"/>
    </source>
</evidence>
<dbReference type="PROSITE" id="PS00237">
    <property type="entry name" value="G_PROTEIN_RECEP_F1_1"/>
    <property type="match status" value="1"/>
</dbReference>
<keyword evidence="4 11" id="KW-0812">Transmembrane</keyword>
<keyword evidence="10 11" id="KW-0807">Transducer</keyword>
<dbReference type="PROSITE" id="PS50262">
    <property type="entry name" value="G_PROTEIN_RECEP_F1_2"/>
    <property type="match status" value="1"/>
</dbReference>
<dbReference type="GO" id="GO:0004984">
    <property type="term" value="F:olfactory receptor activity"/>
    <property type="evidence" value="ECO:0007669"/>
    <property type="project" value="InterPro"/>
</dbReference>
<evidence type="ECO:0000256" key="8">
    <source>
        <dbReference type="ARBA" id="ARBA00023136"/>
    </source>
</evidence>
<dbReference type="InterPro" id="IPR050516">
    <property type="entry name" value="Olfactory_GPCR"/>
</dbReference>